<dbReference type="FunFam" id="1.10.10.10:FF:000001">
    <property type="entry name" value="LysR family transcriptional regulator"/>
    <property type="match status" value="1"/>
</dbReference>
<evidence type="ECO:0000313" key="6">
    <source>
        <dbReference type="EMBL" id="EEF59661.1"/>
    </source>
</evidence>
<dbReference type="InterPro" id="IPR005119">
    <property type="entry name" value="LysR_subst-bd"/>
</dbReference>
<evidence type="ECO:0000313" key="7">
    <source>
        <dbReference type="Proteomes" id="UP000003688"/>
    </source>
</evidence>
<reference evidence="6 7" key="1">
    <citation type="journal article" date="2011" name="J. Bacteriol.">
        <title>Genome sequence of 'Pedosphaera parvula' Ellin514, an aerobic Verrucomicrobial isolate from pasture soil.</title>
        <authorList>
            <person name="Kant R."/>
            <person name="van Passel M.W."/>
            <person name="Sangwan P."/>
            <person name="Palva A."/>
            <person name="Lucas S."/>
            <person name="Copeland A."/>
            <person name="Lapidus A."/>
            <person name="Glavina Del Rio T."/>
            <person name="Dalin E."/>
            <person name="Tice H."/>
            <person name="Bruce D."/>
            <person name="Goodwin L."/>
            <person name="Pitluck S."/>
            <person name="Chertkov O."/>
            <person name="Larimer F.W."/>
            <person name="Land M.L."/>
            <person name="Hauser L."/>
            <person name="Brettin T.S."/>
            <person name="Detter J.C."/>
            <person name="Han S."/>
            <person name="de Vos W.M."/>
            <person name="Janssen P.H."/>
            <person name="Smidt H."/>
        </authorList>
    </citation>
    <scope>NUCLEOTIDE SEQUENCE [LARGE SCALE GENOMIC DNA]</scope>
    <source>
        <strain evidence="6 7">Ellin514</strain>
    </source>
</reference>
<dbReference type="GO" id="GO:0003677">
    <property type="term" value="F:DNA binding"/>
    <property type="evidence" value="ECO:0007669"/>
    <property type="project" value="UniProtKB-KW"/>
</dbReference>
<accession>B9XKJ1</accession>
<dbReference type="InterPro" id="IPR000847">
    <property type="entry name" value="LysR_HTH_N"/>
</dbReference>
<dbReference type="InterPro" id="IPR050950">
    <property type="entry name" value="HTH-type_LysR_regulators"/>
</dbReference>
<dbReference type="SUPFAM" id="SSF46785">
    <property type="entry name" value="Winged helix' DNA-binding domain"/>
    <property type="match status" value="1"/>
</dbReference>
<sequence>MMHYMNEFLAKSPFDLYELNLFHLVARRSSFTKAGQEAGLTQSAITRQIRGMEDRLGITLFERTTRHVKLTRAGARLFEKSDALLAEVNGTIRELQRDFELVPQTIRVGISRSIGFAYLPGFFFAFRRKFPGVQIQLAQEPSRTLLQNVEQNELDVALLSPPPHLPRGLKITHRFNDDFTIIAPPQLQLPRKGKQIDLIKTGKLLMTQRWISIDRECNTGKRMHHWLAKNDLRIEPAMELDNFDVIVNLVSLGMGVSLVPHRVLPIYFNRRAVQKISLKEKFSRELVVVVRKNRKQAEYLTNFVENILF</sequence>
<dbReference type="SUPFAM" id="SSF53850">
    <property type="entry name" value="Periplasmic binding protein-like II"/>
    <property type="match status" value="1"/>
</dbReference>
<gene>
    <name evidence="6" type="ORF">Cflav_PD2650</name>
</gene>
<keyword evidence="4" id="KW-0804">Transcription</keyword>
<dbReference type="PROSITE" id="PS50931">
    <property type="entry name" value="HTH_LYSR"/>
    <property type="match status" value="1"/>
</dbReference>
<dbReference type="STRING" id="320771.Cflav_PD2650"/>
<organism evidence="6 7">
    <name type="scientific">Pedosphaera parvula (strain Ellin514)</name>
    <dbReference type="NCBI Taxonomy" id="320771"/>
    <lineage>
        <taxon>Bacteria</taxon>
        <taxon>Pseudomonadati</taxon>
        <taxon>Verrucomicrobiota</taxon>
        <taxon>Pedosphaerae</taxon>
        <taxon>Pedosphaerales</taxon>
        <taxon>Pedosphaeraceae</taxon>
        <taxon>Pedosphaera</taxon>
    </lineage>
</organism>
<dbReference type="InterPro" id="IPR036390">
    <property type="entry name" value="WH_DNA-bd_sf"/>
</dbReference>
<dbReference type="GO" id="GO:0005829">
    <property type="term" value="C:cytosol"/>
    <property type="evidence" value="ECO:0007669"/>
    <property type="project" value="TreeGrafter"/>
</dbReference>
<name>B9XKJ1_PEDPL</name>
<dbReference type="CDD" id="cd05466">
    <property type="entry name" value="PBP2_LTTR_substrate"/>
    <property type="match status" value="1"/>
</dbReference>
<dbReference type="AlphaFoldDB" id="B9XKJ1"/>
<evidence type="ECO:0000256" key="2">
    <source>
        <dbReference type="ARBA" id="ARBA00023015"/>
    </source>
</evidence>
<dbReference type="Pfam" id="PF00126">
    <property type="entry name" value="HTH_1"/>
    <property type="match status" value="1"/>
</dbReference>
<keyword evidence="7" id="KW-1185">Reference proteome</keyword>
<feature type="domain" description="HTH lysR-type" evidence="5">
    <location>
        <begin position="14"/>
        <end position="71"/>
    </location>
</feature>
<dbReference type="Gene3D" id="1.10.10.10">
    <property type="entry name" value="Winged helix-like DNA-binding domain superfamily/Winged helix DNA-binding domain"/>
    <property type="match status" value="1"/>
</dbReference>
<evidence type="ECO:0000259" key="5">
    <source>
        <dbReference type="PROSITE" id="PS50931"/>
    </source>
</evidence>
<protein>
    <submittedName>
        <fullName evidence="6">Transcriptional regulator, LysR family</fullName>
    </submittedName>
</protein>
<dbReference type="Proteomes" id="UP000003688">
    <property type="component" value="Unassembled WGS sequence"/>
</dbReference>
<dbReference type="GO" id="GO:0003700">
    <property type="term" value="F:DNA-binding transcription factor activity"/>
    <property type="evidence" value="ECO:0007669"/>
    <property type="project" value="InterPro"/>
</dbReference>
<evidence type="ECO:0000256" key="1">
    <source>
        <dbReference type="ARBA" id="ARBA00009437"/>
    </source>
</evidence>
<comment type="caution">
    <text evidence="6">The sequence shown here is derived from an EMBL/GenBank/DDBJ whole genome shotgun (WGS) entry which is preliminary data.</text>
</comment>
<evidence type="ECO:0000256" key="4">
    <source>
        <dbReference type="ARBA" id="ARBA00023163"/>
    </source>
</evidence>
<proteinExistence type="inferred from homology"/>
<keyword evidence="2" id="KW-0805">Transcription regulation</keyword>
<dbReference type="Gene3D" id="3.40.190.290">
    <property type="match status" value="1"/>
</dbReference>
<dbReference type="EMBL" id="ABOX02000025">
    <property type="protein sequence ID" value="EEF59661.1"/>
    <property type="molecule type" value="Genomic_DNA"/>
</dbReference>
<keyword evidence="3" id="KW-0238">DNA-binding</keyword>
<evidence type="ECO:0000256" key="3">
    <source>
        <dbReference type="ARBA" id="ARBA00023125"/>
    </source>
</evidence>
<dbReference type="Pfam" id="PF03466">
    <property type="entry name" value="LysR_substrate"/>
    <property type="match status" value="1"/>
</dbReference>
<dbReference type="PRINTS" id="PR00039">
    <property type="entry name" value="HTHLYSR"/>
</dbReference>
<dbReference type="InterPro" id="IPR036388">
    <property type="entry name" value="WH-like_DNA-bd_sf"/>
</dbReference>
<comment type="similarity">
    <text evidence="1">Belongs to the LysR transcriptional regulatory family.</text>
</comment>
<dbReference type="PANTHER" id="PTHR30419">
    <property type="entry name" value="HTH-TYPE TRANSCRIPTIONAL REGULATOR YBHD"/>
    <property type="match status" value="1"/>
</dbReference>